<dbReference type="RefSeq" id="WP_377931121.1">
    <property type="nucleotide sequence ID" value="NZ_JBHUEM010000060.1"/>
</dbReference>
<feature type="transmembrane region" description="Helical" evidence="1">
    <location>
        <begin position="61"/>
        <end position="79"/>
    </location>
</feature>
<evidence type="ECO:0000313" key="2">
    <source>
        <dbReference type="EMBL" id="MFD1739785.1"/>
    </source>
</evidence>
<name>A0ABW4LX67_9BACI</name>
<evidence type="ECO:0008006" key="4">
    <source>
        <dbReference type="Google" id="ProtNLM"/>
    </source>
</evidence>
<feature type="transmembrane region" description="Helical" evidence="1">
    <location>
        <begin position="117"/>
        <end position="138"/>
    </location>
</feature>
<dbReference type="EMBL" id="JBHUEM010000060">
    <property type="protein sequence ID" value="MFD1739785.1"/>
    <property type="molecule type" value="Genomic_DNA"/>
</dbReference>
<feature type="transmembrane region" description="Helical" evidence="1">
    <location>
        <begin position="150"/>
        <end position="171"/>
    </location>
</feature>
<dbReference type="Proteomes" id="UP001597214">
    <property type="component" value="Unassembled WGS sequence"/>
</dbReference>
<evidence type="ECO:0000313" key="3">
    <source>
        <dbReference type="Proteomes" id="UP001597214"/>
    </source>
</evidence>
<proteinExistence type="predicted"/>
<sequence>MIGWLIIACEIGFWIFVIAGLMTRYLLRKPKAGAFILWGTPIIDLLLIVVTVIDLKNGSEATFVHGLAAYYIGMTIAFGHRMIKWADQRFAHRFLQVPIQTVEKSPREHARAERKGWYRHVLGWLIGNGLLLGMIWVVDNPANINELLSFMQFWLIVLCIDFLWSFSYTVFPKKQETINRH</sequence>
<reference evidence="3" key="1">
    <citation type="journal article" date="2019" name="Int. J. Syst. Evol. Microbiol.">
        <title>The Global Catalogue of Microorganisms (GCM) 10K type strain sequencing project: providing services to taxonomists for standard genome sequencing and annotation.</title>
        <authorList>
            <consortium name="The Broad Institute Genomics Platform"/>
            <consortium name="The Broad Institute Genome Sequencing Center for Infectious Disease"/>
            <person name="Wu L."/>
            <person name="Ma J."/>
        </authorList>
    </citation>
    <scope>NUCLEOTIDE SEQUENCE [LARGE SCALE GENOMIC DNA]</scope>
    <source>
        <strain evidence="3">CCUG 49339</strain>
    </source>
</reference>
<keyword evidence="1" id="KW-0812">Transmembrane</keyword>
<feature type="transmembrane region" description="Helical" evidence="1">
    <location>
        <begin position="34"/>
        <end position="55"/>
    </location>
</feature>
<organism evidence="2 3">
    <name type="scientific">Bacillus salitolerans</name>
    <dbReference type="NCBI Taxonomy" id="1437434"/>
    <lineage>
        <taxon>Bacteria</taxon>
        <taxon>Bacillati</taxon>
        <taxon>Bacillota</taxon>
        <taxon>Bacilli</taxon>
        <taxon>Bacillales</taxon>
        <taxon>Bacillaceae</taxon>
        <taxon>Bacillus</taxon>
    </lineage>
</organism>
<comment type="caution">
    <text evidence="2">The sequence shown here is derived from an EMBL/GenBank/DDBJ whole genome shotgun (WGS) entry which is preliminary data.</text>
</comment>
<keyword evidence="3" id="KW-1185">Reference proteome</keyword>
<gene>
    <name evidence="2" type="ORF">ACFSCX_25295</name>
</gene>
<keyword evidence="1" id="KW-0472">Membrane</keyword>
<feature type="transmembrane region" description="Helical" evidence="1">
    <location>
        <begin position="6"/>
        <end position="27"/>
    </location>
</feature>
<protein>
    <recommendedName>
        <fullName evidence="4">YmcC</fullName>
    </recommendedName>
</protein>
<keyword evidence="1" id="KW-1133">Transmembrane helix</keyword>
<accession>A0ABW4LX67</accession>
<evidence type="ECO:0000256" key="1">
    <source>
        <dbReference type="SAM" id="Phobius"/>
    </source>
</evidence>